<evidence type="ECO:0000313" key="1">
    <source>
        <dbReference type="EMBL" id="KAG6947033.1"/>
    </source>
</evidence>
<reference evidence="1" key="1">
    <citation type="submission" date="2021-01" db="EMBL/GenBank/DDBJ databases">
        <title>Phytophthora aleatoria, a newly-described species from Pinus radiata is distinct from Phytophthora cactorum isolates based on comparative genomics.</title>
        <authorList>
            <person name="Mcdougal R."/>
            <person name="Panda P."/>
            <person name="Williams N."/>
            <person name="Studholme D.J."/>
        </authorList>
    </citation>
    <scope>NUCLEOTIDE SEQUENCE</scope>
    <source>
        <strain evidence="1">NZFS 3830</strain>
    </source>
</reference>
<comment type="caution">
    <text evidence="1">The sequence shown here is derived from an EMBL/GenBank/DDBJ whole genome shotgun (WGS) entry which is preliminary data.</text>
</comment>
<dbReference type="Proteomes" id="UP000688947">
    <property type="component" value="Unassembled WGS sequence"/>
</dbReference>
<proteinExistence type="predicted"/>
<dbReference type="VEuPathDB" id="FungiDB:PC110_g20058"/>
<dbReference type="AlphaFoldDB" id="A0A8T1TW71"/>
<organism evidence="1 2">
    <name type="scientific">Phytophthora cactorum</name>
    <dbReference type="NCBI Taxonomy" id="29920"/>
    <lineage>
        <taxon>Eukaryota</taxon>
        <taxon>Sar</taxon>
        <taxon>Stramenopiles</taxon>
        <taxon>Oomycota</taxon>
        <taxon>Peronosporomycetes</taxon>
        <taxon>Peronosporales</taxon>
        <taxon>Peronosporaceae</taxon>
        <taxon>Phytophthora</taxon>
    </lineage>
</organism>
<protein>
    <submittedName>
        <fullName evidence="1">Uncharacterized protein</fullName>
    </submittedName>
</protein>
<gene>
    <name evidence="1" type="ORF">JG687_00016363</name>
</gene>
<sequence>MAIVYFAICNATLDSDQTKVSTIKYMIENVNLRGMLKEILDELLKADDAFRTWEALRYNAHGADEILNLRSPRRG</sequence>
<dbReference type="EMBL" id="JAENGZ010001632">
    <property type="protein sequence ID" value="KAG6947033.1"/>
    <property type="molecule type" value="Genomic_DNA"/>
</dbReference>
<name>A0A8T1TW71_9STRA</name>
<dbReference type="OrthoDB" id="114087at2759"/>
<evidence type="ECO:0000313" key="2">
    <source>
        <dbReference type="Proteomes" id="UP000688947"/>
    </source>
</evidence>
<accession>A0A8T1TW71</accession>